<dbReference type="OrthoDB" id="415023at2759"/>
<evidence type="ECO:0000259" key="2">
    <source>
        <dbReference type="PROSITE" id="PS50802"/>
    </source>
</evidence>
<evidence type="ECO:0000256" key="1">
    <source>
        <dbReference type="SAM" id="MobiDB-lite"/>
    </source>
</evidence>
<keyword evidence="4" id="KW-1185">Reference proteome</keyword>
<feature type="region of interest" description="Disordered" evidence="1">
    <location>
        <begin position="166"/>
        <end position="192"/>
    </location>
</feature>
<feature type="region of interest" description="Disordered" evidence="1">
    <location>
        <begin position="1"/>
        <end position="46"/>
    </location>
</feature>
<dbReference type="CDD" id="cd22756">
    <property type="entry name" value="OTU_OTUD3-like"/>
    <property type="match status" value="1"/>
</dbReference>
<feature type="compositionally biased region" description="Low complexity" evidence="1">
    <location>
        <begin position="283"/>
        <end position="303"/>
    </location>
</feature>
<feature type="domain" description="OTU" evidence="2">
    <location>
        <begin position="61"/>
        <end position="211"/>
    </location>
</feature>
<dbReference type="PROSITE" id="PS50802">
    <property type="entry name" value="OTU"/>
    <property type="match status" value="1"/>
</dbReference>
<dbReference type="STRING" id="1314777.A0A164M8E7"/>
<dbReference type="PANTHER" id="PTHR12419">
    <property type="entry name" value="OTU DOMAIN CONTAINING PROTEIN"/>
    <property type="match status" value="1"/>
</dbReference>
<accession>A0A164M8E7</accession>
<proteinExistence type="predicted"/>
<sequence length="524" mass="56816">MGSGKKSVRQARQMQSQSLPTLRPHCHHRENRTDRGFPQRSLDDPASNNALLTSQLRSLGLYAAPTLGDGNCLFRALSDQLFGVPSHHLTLRKEICDWMAARKERYEPFVEDDRGLDVHLRNMREQGTYGGHLELSAFAHLKRRNVKVIQPGLVYVIEWAGGSDPEELRREEKRRKGKGKEVDNESDDEDEDTAVYVAYHDWEHFSSVRNLKGPHQGRPHVVESSPAPLPISKPSRPSPTRTKSGSLRIKLKPSKPSAAATGDPAVSSLQPTAVPLPRSVSPSSDLTTTSGSASASTSSFSQPPATPPDAFSALNPGLSPPPLHPRASRSPKRSFDESEGADSVASSGGGGKRPRGMAHGTEDAGLDNSSNIVDDDELEDSRSDLSSPLTSPGSTPARVRSPSPASHPHPPPLSLPEPLPSFIETPPTPQEVSKSLNQRPLTRRQRKLLGLPKPRPNLVRAAGAHGSSGKIVVPGGKHPKRQGKGWVIVSEDDEPGPVQDAPFQEWVSNGNGRVDVRGFRELKI</sequence>
<dbReference type="PANTHER" id="PTHR12419:SF7">
    <property type="entry name" value="OTU DOMAIN-CONTAINING PROTEIN 3"/>
    <property type="match status" value="1"/>
</dbReference>
<organism evidence="3 4">
    <name type="scientific">Sistotremastrum niveocremeum HHB9708</name>
    <dbReference type="NCBI Taxonomy" id="1314777"/>
    <lineage>
        <taxon>Eukaryota</taxon>
        <taxon>Fungi</taxon>
        <taxon>Dikarya</taxon>
        <taxon>Basidiomycota</taxon>
        <taxon>Agaricomycotina</taxon>
        <taxon>Agaricomycetes</taxon>
        <taxon>Sistotremastrales</taxon>
        <taxon>Sistotremastraceae</taxon>
        <taxon>Sertulicium</taxon>
        <taxon>Sertulicium niveocremeum</taxon>
    </lineage>
</organism>
<dbReference type="InterPro" id="IPR038765">
    <property type="entry name" value="Papain-like_cys_pep_sf"/>
</dbReference>
<feature type="region of interest" description="Disordered" evidence="1">
    <location>
        <begin position="209"/>
        <end position="483"/>
    </location>
</feature>
<dbReference type="GO" id="GO:0016579">
    <property type="term" value="P:protein deubiquitination"/>
    <property type="evidence" value="ECO:0007669"/>
    <property type="project" value="TreeGrafter"/>
</dbReference>
<dbReference type="Proteomes" id="UP000076722">
    <property type="component" value="Unassembled WGS sequence"/>
</dbReference>
<dbReference type="Pfam" id="PF02338">
    <property type="entry name" value="OTU"/>
    <property type="match status" value="1"/>
</dbReference>
<feature type="compositionally biased region" description="Polar residues" evidence="1">
    <location>
        <begin position="430"/>
        <end position="440"/>
    </location>
</feature>
<gene>
    <name evidence="3" type="ORF">SISNIDRAFT_480319</name>
</gene>
<feature type="compositionally biased region" description="Basic and acidic residues" evidence="1">
    <location>
        <begin position="31"/>
        <end position="43"/>
    </location>
</feature>
<dbReference type="InterPro" id="IPR003323">
    <property type="entry name" value="OTU_dom"/>
</dbReference>
<dbReference type="Gene3D" id="3.90.70.80">
    <property type="match status" value="1"/>
</dbReference>
<protein>
    <submittedName>
        <fullName evidence="3">Cysteine proteinase</fullName>
    </submittedName>
</protein>
<dbReference type="SUPFAM" id="SSF54001">
    <property type="entry name" value="Cysteine proteinases"/>
    <property type="match status" value="1"/>
</dbReference>
<evidence type="ECO:0000313" key="3">
    <source>
        <dbReference type="EMBL" id="KZS86467.1"/>
    </source>
</evidence>
<dbReference type="AlphaFoldDB" id="A0A164M8E7"/>
<feature type="compositionally biased region" description="Pro residues" evidence="1">
    <location>
        <begin position="405"/>
        <end position="419"/>
    </location>
</feature>
<feature type="compositionally biased region" description="Low complexity" evidence="1">
    <location>
        <begin position="384"/>
        <end position="404"/>
    </location>
</feature>
<dbReference type="InterPro" id="IPR050704">
    <property type="entry name" value="Peptidase_C85-like"/>
</dbReference>
<name>A0A164M8E7_9AGAM</name>
<dbReference type="EMBL" id="KV419496">
    <property type="protein sequence ID" value="KZS86467.1"/>
    <property type="molecule type" value="Genomic_DNA"/>
</dbReference>
<dbReference type="GO" id="GO:0004843">
    <property type="term" value="F:cysteine-type deubiquitinase activity"/>
    <property type="evidence" value="ECO:0007669"/>
    <property type="project" value="TreeGrafter"/>
</dbReference>
<feature type="compositionally biased region" description="Polar residues" evidence="1">
    <location>
        <begin position="10"/>
        <end position="20"/>
    </location>
</feature>
<evidence type="ECO:0000313" key="4">
    <source>
        <dbReference type="Proteomes" id="UP000076722"/>
    </source>
</evidence>
<reference evidence="3 4" key="1">
    <citation type="journal article" date="2016" name="Mol. Biol. Evol.">
        <title>Comparative Genomics of Early-Diverging Mushroom-Forming Fungi Provides Insights into the Origins of Lignocellulose Decay Capabilities.</title>
        <authorList>
            <person name="Nagy L.G."/>
            <person name="Riley R."/>
            <person name="Tritt A."/>
            <person name="Adam C."/>
            <person name="Daum C."/>
            <person name="Floudas D."/>
            <person name="Sun H."/>
            <person name="Yadav J.S."/>
            <person name="Pangilinan J."/>
            <person name="Larsson K.H."/>
            <person name="Matsuura K."/>
            <person name="Barry K."/>
            <person name="Labutti K."/>
            <person name="Kuo R."/>
            <person name="Ohm R.A."/>
            <person name="Bhattacharya S.S."/>
            <person name="Shirouzu T."/>
            <person name="Yoshinaga Y."/>
            <person name="Martin F.M."/>
            <person name="Grigoriev I.V."/>
            <person name="Hibbett D.S."/>
        </authorList>
    </citation>
    <scope>NUCLEOTIDE SEQUENCE [LARGE SCALE GENOMIC DNA]</scope>
    <source>
        <strain evidence="3 4">HHB9708</strain>
    </source>
</reference>